<organism evidence="4 5">
    <name type="scientific">Marasmius oreades</name>
    <name type="common">fairy-ring Marasmius</name>
    <dbReference type="NCBI Taxonomy" id="181124"/>
    <lineage>
        <taxon>Eukaryota</taxon>
        <taxon>Fungi</taxon>
        <taxon>Dikarya</taxon>
        <taxon>Basidiomycota</taxon>
        <taxon>Agaricomycotina</taxon>
        <taxon>Agaricomycetes</taxon>
        <taxon>Agaricomycetidae</taxon>
        <taxon>Agaricales</taxon>
        <taxon>Marasmiineae</taxon>
        <taxon>Marasmiaceae</taxon>
        <taxon>Marasmius</taxon>
    </lineage>
</organism>
<dbReference type="AlphaFoldDB" id="A0A9P7UR32"/>
<dbReference type="InterPro" id="IPR035979">
    <property type="entry name" value="RBD_domain_sf"/>
</dbReference>
<dbReference type="CDD" id="cd00590">
    <property type="entry name" value="RRM_SF"/>
    <property type="match status" value="1"/>
</dbReference>
<dbReference type="PROSITE" id="PS50102">
    <property type="entry name" value="RRM"/>
    <property type="match status" value="2"/>
</dbReference>
<dbReference type="InterPro" id="IPR012677">
    <property type="entry name" value="Nucleotide-bd_a/b_plait_sf"/>
</dbReference>
<dbReference type="PANTHER" id="PTHR10352">
    <property type="entry name" value="EUKARYOTIC TRANSLATION INITIATION FACTOR 3 SUBUNIT G"/>
    <property type="match status" value="1"/>
</dbReference>
<dbReference type="KEGG" id="more:E1B28_010394"/>
<reference evidence="4" key="1">
    <citation type="journal article" date="2021" name="Genome Biol. Evol.">
        <title>The assembled and annotated genome of the fairy-ring fungus Marasmius oreades.</title>
        <authorList>
            <person name="Hiltunen M."/>
            <person name="Ament-Velasquez S.L."/>
            <person name="Johannesson H."/>
        </authorList>
    </citation>
    <scope>NUCLEOTIDE SEQUENCE</scope>
    <source>
        <strain evidence="4">03SP1</strain>
    </source>
</reference>
<evidence type="ECO:0000313" key="4">
    <source>
        <dbReference type="EMBL" id="KAG7091352.1"/>
    </source>
</evidence>
<dbReference type="SUPFAM" id="SSF54928">
    <property type="entry name" value="RNA-binding domain, RBD"/>
    <property type="match status" value="2"/>
</dbReference>
<name>A0A9P7UR32_9AGAR</name>
<evidence type="ECO:0000256" key="2">
    <source>
        <dbReference type="PROSITE-ProRule" id="PRU00176"/>
    </source>
</evidence>
<feature type="domain" description="RRM" evidence="3">
    <location>
        <begin position="244"/>
        <end position="304"/>
    </location>
</feature>
<dbReference type="Proteomes" id="UP001049176">
    <property type="component" value="Chromosome 6"/>
</dbReference>
<evidence type="ECO:0000256" key="1">
    <source>
        <dbReference type="ARBA" id="ARBA00022884"/>
    </source>
</evidence>
<gene>
    <name evidence="4" type="ORF">E1B28_010394</name>
</gene>
<dbReference type="InterPro" id="IPR000504">
    <property type="entry name" value="RRM_dom"/>
</dbReference>
<dbReference type="RefSeq" id="XP_043007822.1">
    <property type="nucleotide sequence ID" value="XM_043155356.1"/>
</dbReference>
<keyword evidence="1 2" id="KW-0694">RNA-binding</keyword>
<comment type="caution">
    <text evidence="4">The sequence shown here is derived from an EMBL/GenBank/DDBJ whole genome shotgun (WGS) entry which is preliminary data.</text>
</comment>
<accession>A0A9P7UR32</accession>
<keyword evidence="5" id="KW-1185">Reference proteome</keyword>
<dbReference type="GO" id="GO:0003723">
    <property type="term" value="F:RNA binding"/>
    <property type="evidence" value="ECO:0007669"/>
    <property type="project" value="UniProtKB-UniRule"/>
</dbReference>
<protein>
    <recommendedName>
        <fullName evidence="3">RRM domain-containing protein</fullName>
    </recommendedName>
</protein>
<sequence length="304" mass="33353">MPQDIFLCQATSNIDAGLKSESMDLEHKSPNVYINGLPPHSPKDQLFELAALFGEIRSVRGFTRRIGEKESGYAFVLFKTLQLTKYTDYPLTQQLRHGNSGESLEPPDWKSDIQEADQVNVSTWAGSDFPLRDAEEDSVVMFSSETLENVQNFDPVTAGTEMCNELEVTSAAIVSCPSPLSEEVELDLPAATALTMSMPKSPASAFLLMPTSTDGRSIREVDNDDYNFCLHNPHTSMEKVVDTSTLFVGGLDMHGPGAWDEAKLQNSFQRFGGLQNVKIVRPASGKAAFAFVKFNNTESAAQAI</sequence>
<dbReference type="Pfam" id="PF00076">
    <property type="entry name" value="RRM_1"/>
    <property type="match status" value="2"/>
</dbReference>
<dbReference type="OrthoDB" id="271725at2759"/>
<dbReference type="EMBL" id="CM032186">
    <property type="protein sequence ID" value="KAG7091352.1"/>
    <property type="molecule type" value="Genomic_DNA"/>
</dbReference>
<dbReference type="Gene3D" id="3.30.70.330">
    <property type="match status" value="2"/>
</dbReference>
<proteinExistence type="predicted"/>
<feature type="domain" description="RRM" evidence="3">
    <location>
        <begin position="30"/>
        <end position="80"/>
    </location>
</feature>
<evidence type="ECO:0000259" key="3">
    <source>
        <dbReference type="PROSITE" id="PS50102"/>
    </source>
</evidence>
<evidence type="ECO:0000313" key="5">
    <source>
        <dbReference type="Proteomes" id="UP001049176"/>
    </source>
</evidence>
<dbReference type="GeneID" id="66079470"/>